<evidence type="ECO:0000256" key="7">
    <source>
        <dbReference type="ARBA" id="ARBA00047899"/>
    </source>
</evidence>
<evidence type="ECO:0000256" key="6">
    <source>
        <dbReference type="ARBA" id="ARBA00022840"/>
    </source>
</evidence>
<dbReference type="SMART" id="SM00220">
    <property type="entry name" value="S_TKc"/>
    <property type="match status" value="1"/>
</dbReference>
<evidence type="ECO:0000256" key="5">
    <source>
        <dbReference type="ARBA" id="ARBA00022777"/>
    </source>
</evidence>
<dbReference type="InterPro" id="IPR050588">
    <property type="entry name" value="WNK_Ser-Thr_kinase"/>
</dbReference>
<keyword evidence="2" id="KW-0723">Serine/threonine-protein kinase</keyword>
<comment type="caution">
    <text evidence="10">The sequence shown here is derived from an EMBL/GenBank/DDBJ whole genome shotgun (WGS) entry which is preliminary data.</text>
</comment>
<dbReference type="InterPro" id="IPR011009">
    <property type="entry name" value="Kinase-like_dom_sf"/>
</dbReference>
<dbReference type="EMBL" id="CAMGYJ010000010">
    <property type="protein sequence ID" value="CAI0549133.1"/>
    <property type="molecule type" value="Genomic_DNA"/>
</dbReference>
<accession>A0AAV0QY73</accession>
<dbReference type="FunFam" id="1.10.510.10:FF:000046">
    <property type="entry name" value="probable serine/threonine-protein kinase WNK9"/>
    <property type="match status" value="1"/>
</dbReference>
<evidence type="ECO:0000313" key="11">
    <source>
        <dbReference type="Proteomes" id="UP001154282"/>
    </source>
</evidence>
<dbReference type="PROSITE" id="PS00108">
    <property type="entry name" value="PROTEIN_KINASE_ST"/>
    <property type="match status" value="1"/>
</dbReference>
<dbReference type="EC" id="2.7.11.1" evidence="1"/>
<dbReference type="PROSITE" id="PS50011">
    <property type="entry name" value="PROTEIN_KINASE_DOM"/>
    <property type="match status" value="1"/>
</dbReference>
<organism evidence="10 11">
    <name type="scientific">Linum tenue</name>
    <dbReference type="NCBI Taxonomy" id="586396"/>
    <lineage>
        <taxon>Eukaryota</taxon>
        <taxon>Viridiplantae</taxon>
        <taxon>Streptophyta</taxon>
        <taxon>Embryophyta</taxon>
        <taxon>Tracheophyta</taxon>
        <taxon>Spermatophyta</taxon>
        <taxon>Magnoliopsida</taxon>
        <taxon>eudicotyledons</taxon>
        <taxon>Gunneridae</taxon>
        <taxon>Pentapetalae</taxon>
        <taxon>rosids</taxon>
        <taxon>fabids</taxon>
        <taxon>Malpighiales</taxon>
        <taxon>Linaceae</taxon>
        <taxon>Linum</taxon>
    </lineage>
</organism>
<feature type="domain" description="Protein kinase" evidence="9">
    <location>
        <begin position="306"/>
        <end position="564"/>
    </location>
</feature>
<sequence>GRLSCLQLHYCRCGHHHHHHSTIHCLPVCKICYISFPPLSSYSHSPEEPFPCFPFLTTLIFISPKSSSSPSGFLSLSQSTRKCIPQSAATGSSSSEYLLQLPLFLSPSKTEPDYYCLSFIFIFLSIQSSNPTTEKDSAQITSTHKNSLPFFHFRVGIFVTSLPAYPTQRDICLFSLVQIKWLPKRSTPTSHVRRSWWPDRVGFCSGLITPASSGSSFATSPTKTTRGSRGSFDFQPLLSLWLSVYFLPSVSFLDCIITALVSKFESAFSSALKLKTMNGKTAVKLANDGSAADHSYVETDPTGRYGRFNEVLGKGAMKKVYKAIDEFLGLEVAWNQVKLNDVLRRPDDLQRLYSEVHLLSTLNHPSIIRFYTSWIDTRHRTFNFITEMFTSGTLREYRRKYRQVSMRAIKRWARQILQGLVYLHGHDPPVIHRDLKCDNIFVNGHLGQVKIGDLGLAAVLRDSQSAHSVIGTPEFMAPELYEEDYNELVDVYSFGMCVLEMMTAEYPYSECVNPAQIYKKVTSGKLPASYYRLDDFEAQRFIGKCLVAASNRVSAKDLLLDPFLAPEPVIKGIESPKPFLNTGEMDKLQLDDDDPPRTDMKITGKLNPEDDTIFLKVQIVNIDGSARNVFFPFDIQHDTPMDVATEMVKELDIVDWEPSEIAGMIDQEISAMVPDWELADYEGNHTLEHCDYDDHSHAYKSSSSFSSSQASSFMGITLGPQDNLYYDDASSQSSSQSGSSHSILNYTCVDDDHTSTRRDKHHIMSRTHNSTRLFPTGNSKSEGQALVRTAYRNCMALLNSQHQHQRGHSSGDRKTRLMRNQSLVDVHSQLLHQSLVEEVNKRRLFNTVGAVENIGFQAPPPDVSEKQSRRRN</sequence>
<dbReference type="FunFam" id="3.30.200.20:FF:000075">
    <property type="entry name" value="Probable serine/threonine-protein kinase WNK1"/>
    <property type="match status" value="1"/>
</dbReference>
<keyword evidence="5" id="KW-0418">Kinase</keyword>
<dbReference type="Pfam" id="PF00069">
    <property type="entry name" value="Pkinase"/>
    <property type="match status" value="1"/>
</dbReference>
<keyword evidence="3" id="KW-0808">Transferase</keyword>
<keyword evidence="6" id="KW-0067">ATP-binding</keyword>
<gene>
    <name evidence="10" type="ORF">LITE_LOCUS45025</name>
</gene>
<evidence type="ECO:0000259" key="9">
    <source>
        <dbReference type="PROSITE" id="PS50011"/>
    </source>
</evidence>
<dbReference type="SUPFAM" id="SSF56112">
    <property type="entry name" value="Protein kinase-like (PK-like)"/>
    <property type="match status" value="1"/>
</dbReference>
<evidence type="ECO:0000256" key="8">
    <source>
        <dbReference type="ARBA" id="ARBA00048679"/>
    </source>
</evidence>
<dbReference type="GO" id="GO:0005524">
    <property type="term" value="F:ATP binding"/>
    <property type="evidence" value="ECO:0007669"/>
    <property type="project" value="UniProtKB-KW"/>
</dbReference>
<comment type="catalytic activity">
    <reaction evidence="7">
        <text>L-threonyl-[protein] + ATP = O-phospho-L-threonyl-[protein] + ADP + H(+)</text>
        <dbReference type="Rhea" id="RHEA:46608"/>
        <dbReference type="Rhea" id="RHEA-COMP:11060"/>
        <dbReference type="Rhea" id="RHEA-COMP:11605"/>
        <dbReference type="ChEBI" id="CHEBI:15378"/>
        <dbReference type="ChEBI" id="CHEBI:30013"/>
        <dbReference type="ChEBI" id="CHEBI:30616"/>
        <dbReference type="ChEBI" id="CHEBI:61977"/>
        <dbReference type="ChEBI" id="CHEBI:456216"/>
        <dbReference type="EC" id="2.7.11.1"/>
    </reaction>
</comment>
<comment type="catalytic activity">
    <reaction evidence="8">
        <text>L-seryl-[protein] + ATP = O-phospho-L-seryl-[protein] + ADP + H(+)</text>
        <dbReference type="Rhea" id="RHEA:17989"/>
        <dbReference type="Rhea" id="RHEA-COMP:9863"/>
        <dbReference type="Rhea" id="RHEA-COMP:11604"/>
        <dbReference type="ChEBI" id="CHEBI:15378"/>
        <dbReference type="ChEBI" id="CHEBI:29999"/>
        <dbReference type="ChEBI" id="CHEBI:30616"/>
        <dbReference type="ChEBI" id="CHEBI:83421"/>
        <dbReference type="ChEBI" id="CHEBI:456216"/>
        <dbReference type="EC" id="2.7.11.1"/>
    </reaction>
</comment>
<dbReference type="Gene3D" id="3.30.200.20">
    <property type="entry name" value="Phosphorylase Kinase, domain 1"/>
    <property type="match status" value="1"/>
</dbReference>
<protein>
    <recommendedName>
        <fullName evidence="1">non-specific serine/threonine protein kinase</fullName>
        <ecNumber evidence="1">2.7.11.1</ecNumber>
    </recommendedName>
</protein>
<dbReference type="InterPro" id="IPR000719">
    <property type="entry name" value="Prot_kinase_dom"/>
</dbReference>
<dbReference type="PANTHER" id="PTHR13902">
    <property type="entry name" value="SERINE/THREONINE-PROTEIN KINASE WNK WITH NO LYSINE -RELATED"/>
    <property type="match status" value="1"/>
</dbReference>
<dbReference type="AlphaFoldDB" id="A0AAV0QY73"/>
<proteinExistence type="predicted"/>
<reference evidence="10" key="1">
    <citation type="submission" date="2022-08" db="EMBL/GenBank/DDBJ databases">
        <authorList>
            <person name="Gutierrez-Valencia J."/>
        </authorList>
    </citation>
    <scope>NUCLEOTIDE SEQUENCE</scope>
</reference>
<evidence type="ECO:0000256" key="2">
    <source>
        <dbReference type="ARBA" id="ARBA00022527"/>
    </source>
</evidence>
<dbReference type="InterPro" id="IPR008271">
    <property type="entry name" value="Ser/Thr_kinase_AS"/>
</dbReference>
<keyword evidence="4" id="KW-0547">Nucleotide-binding</keyword>
<dbReference type="GO" id="GO:0004674">
    <property type="term" value="F:protein serine/threonine kinase activity"/>
    <property type="evidence" value="ECO:0007669"/>
    <property type="project" value="UniProtKB-KW"/>
</dbReference>
<dbReference type="CDD" id="cd13983">
    <property type="entry name" value="STKc_WNK"/>
    <property type="match status" value="1"/>
</dbReference>
<feature type="non-terminal residue" evidence="10">
    <location>
        <position position="1"/>
    </location>
</feature>
<dbReference type="Gene3D" id="1.10.510.10">
    <property type="entry name" value="Transferase(Phosphotransferase) domain 1"/>
    <property type="match status" value="1"/>
</dbReference>
<evidence type="ECO:0000313" key="10">
    <source>
        <dbReference type="EMBL" id="CAI0549133.1"/>
    </source>
</evidence>
<evidence type="ECO:0000256" key="1">
    <source>
        <dbReference type="ARBA" id="ARBA00012513"/>
    </source>
</evidence>
<evidence type="ECO:0000256" key="4">
    <source>
        <dbReference type="ARBA" id="ARBA00022741"/>
    </source>
</evidence>
<name>A0AAV0QY73_9ROSI</name>
<dbReference type="Proteomes" id="UP001154282">
    <property type="component" value="Unassembled WGS sequence"/>
</dbReference>
<keyword evidence="11" id="KW-1185">Reference proteome</keyword>
<evidence type="ECO:0000256" key="3">
    <source>
        <dbReference type="ARBA" id="ARBA00022679"/>
    </source>
</evidence>